<evidence type="ECO:0000313" key="1">
    <source>
        <dbReference type="EMBL" id="KAH3755254.1"/>
    </source>
</evidence>
<comment type="caution">
    <text evidence="1">The sequence shown here is derived from an EMBL/GenBank/DDBJ whole genome shotgun (WGS) entry which is preliminary data.</text>
</comment>
<gene>
    <name evidence="1" type="ORF">DPMN_189944</name>
</gene>
<evidence type="ECO:0000313" key="2">
    <source>
        <dbReference type="Proteomes" id="UP000828390"/>
    </source>
</evidence>
<keyword evidence="2" id="KW-1185">Reference proteome</keyword>
<dbReference type="AlphaFoldDB" id="A0A9D4DWD8"/>
<dbReference type="EMBL" id="JAIWYP010000010">
    <property type="protein sequence ID" value="KAH3755254.1"/>
    <property type="molecule type" value="Genomic_DNA"/>
</dbReference>
<dbReference type="Proteomes" id="UP000828390">
    <property type="component" value="Unassembled WGS sequence"/>
</dbReference>
<organism evidence="1 2">
    <name type="scientific">Dreissena polymorpha</name>
    <name type="common">Zebra mussel</name>
    <name type="synonym">Mytilus polymorpha</name>
    <dbReference type="NCBI Taxonomy" id="45954"/>
    <lineage>
        <taxon>Eukaryota</taxon>
        <taxon>Metazoa</taxon>
        <taxon>Spiralia</taxon>
        <taxon>Lophotrochozoa</taxon>
        <taxon>Mollusca</taxon>
        <taxon>Bivalvia</taxon>
        <taxon>Autobranchia</taxon>
        <taxon>Heteroconchia</taxon>
        <taxon>Euheterodonta</taxon>
        <taxon>Imparidentia</taxon>
        <taxon>Neoheterodontei</taxon>
        <taxon>Myida</taxon>
        <taxon>Dreissenoidea</taxon>
        <taxon>Dreissenidae</taxon>
        <taxon>Dreissena</taxon>
    </lineage>
</organism>
<proteinExistence type="predicted"/>
<name>A0A9D4DWD8_DREPO</name>
<accession>A0A9D4DWD8</accession>
<reference evidence="1" key="1">
    <citation type="journal article" date="2019" name="bioRxiv">
        <title>The Genome of the Zebra Mussel, Dreissena polymorpha: A Resource for Invasive Species Research.</title>
        <authorList>
            <person name="McCartney M.A."/>
            <person name="Auch B."/>
            <person name="Kono T."/>
            <person name="Mallez S."/>
            <person name="Zhang Y."/>
            <person name="Obille A."/>
            <person name="Becker A."/>
            <person name="Abrahante J.E."/>
            <person name="Garbe J."/>
            <person name="Badalamenti J.P."/>
            <person name="Herman A."/>
            <person name="Mangelson H."/>
            <person name="Liachko I."/>
            <person name="Sullivan S."/>
            <person name="Sone E.D."/>
            <person name="Koren S."/>
            <person name="Silverstein K.A.T."/>
            <person name="Beckman K.B."/>
            <person name="Gohl D.M."/>
        </authorList>
    </citation>
    <scope>NUCLEOTIDE SEQUENCE</scope>
    <source>
        <strain evidence="1">Duluth1</strain>
        <tissue evidence="1">Whole animal</tissue>
    </source>
</reference>
<protein>
    <submittedName>
        <fullName evidence="1">Uncharacterized protein</fullName>
    </submittedName>
</protein>
<reference evidence="1" key="2">
    <citation type="submission" date="2020-11" db="EMBL/GenBank/DDBJ databases">
        <authorList>
            <person name="McCartney M.A."/>
            <person name="Auch B."/>
            <person name="Kono T."/>
            <person name="Mallez S."/>
            <person name="Becker A."/>
            <person name="Gohl D.M."/>
            <person name="Silverstein K.A.T."/>
            <person name="Koren S."/>
            <person name="Bechman K.B."/>
            <person name="Herman A."/>
            <person name="Abrahante J.E."/>
            <person name="Garbe J."/>
        </authorList>
    </citation>
    <scope>NUCLEOTIDE SEQUENCE</scope>
    <source>
        <strain evidence="1">Duluth1</strain>
        <tissue evidence="1">Whole animal</tissue>
    </source>
</reference>
<sequence length="61" mass="6836">MKGIPPSTSTSNLSTTNASNVSCLQPLVNVYLTYSRKWGHAISLNCCLRGTHYMDTQRFRN</sequence>